<proteinExistence type="predicted"/>
<dbReference type="Proteomes" id="UP000199648">
    <property type="component" value="Unassembled WGS sequence"/>
</dbReference>
<accession>A0A1G5PMX6</accession>
<protein>
    <recommendedName>
        <fullName evidence="3">ACR</fullName>
    </recommendedName>
</protein>
<dbReference type="PANTHER" id="PTHR37953">
    <property type="entry name" value="UPF0127 PROTEIN MJ1496"/>
    <property type="match status" value="1"/>
</dbReference>
<dbReference type="EMBL" id="FMWD01000001">
    <property type="protein sequence ID" value="SCZ50817.1"/>
    <property type="molecule type" value="Genomic_DNA"/>
</dbReference>
<reference evidence="1 2" key="1">
    <citation type="submission" date="2016-10" db="EMBL/GenBank/DDBJ databases">
        <authorList>
            <person name="de Groot N.N."/>
        </authorList>
    </citation>
    <scope>NUCLEOTIDE SEQUENCE [LARGE SCALE GENOMIC DNA]</scope>
    <source>
        <strain evidence="1 2">HLD2</strain>
    </source>
</reference>
<gene>
    <name evidence="1" type="ORF">SAMN03097708_00505</name>
</gene>
<name>A0A1G5PMX6_9GAMM</name>
<dbReference type="PANTHER" id="PTHR37953:SF1">
    <property type="entry name" value="UPF0127 PROTEIN MJ1496"/>
    <property type="match status" value="1"/>
</dbReference>
<dbReference type="InterPro" id="IPR038695">
    <property type="entry name" value="Saro_0823-like_sf"/>
</dbReference>
<evidence type="ECO:0000313" key="2">
    <source>
        <dbReference type="Proteomes" id="UP000199648"/>
    </source>
</evidence>
<evidence type="ECO:0000313" key="1">
    <source>
        <dbReference type="EMBL" id="SCZ50817.1"/>
    </source>
</evidence>
<sequence>MNQSKAGKQVFLAIFAIAILALFLPGYGLETAHVQVGGEAFRVELATSAAEQRRGLMHREQLPQGTGMLFVYQHPQPVSFWNKDVRFPIDILYFDANSALIRTDTHVPPCPYRDCPRYRTAAPVKYVLELPAGTTERLKLKPGDRLQFL</sequence>
<keyword evidence="2" id="KW-1185">Reference proteome</keyword>
<dbReference type="Pfam" id="PF02643">
    <property type="entry name" value="DUF192"/>
    <property type="match status" value="1"/>
</dbReference>
<organism evidence="1 2">
    <name type="scientific">Thiohalomonas denitrificans</name>
    <dbReference type="NCBI Taxonomy" id="415747"/>
    <lineage>
        <taxon>Bacteria</taxon>
        <taxon>Pseudomonadati</taxon>
        <taxon>Pseudomonadota</taxon>
        <taxon>Gammaproteobacteria</taxon>
        <taxon>Thiohalomonadales</taxon>
        <taxon>Thiohalomonadaceae</taxon>
        <taxon>Thiohalomonas</taxon>
    </lineage>
</organism>
<dbReference type="AlphaFoldDB" id="A0A1G5PMX6"/>
<dbReference type="RefSeq" id="WP_175452402.1">
    <property type="nucleotide sequence ID" value="NZ_FMWD01000001.1"/>
</dbReference>
<evidence type="ECO:0008006" key="3">
    <source>
        <dbReference type="Google" id="ProtNLM"/>
    </source>
</evidence>
<dbReference type="Gene3D" id="2.60.120.1140">
    <property type="entry name" value="Protein of unknown function DUF192"/>
    <property type="match status" value="1"/>
</dbReference>
<dbReference type="InterPro" id="IPR003795">
    <property type="entry name" value="DUF192"/>
</dbReference>